<dbReference type="Proteomes" id="UP000623467">
    <property type="component" value="Unassembled WGS sequence"/>
</dbReference>
<gene>
    <name evidence="8" type="ORF">MSAN_01236000</name>
</gene>
<accession>A0A8H6YIL4</accession>
<evidence type="ECO:0000256" key="7">
    <source>
        <dbReference type="ARBA" id="ARBA00026209"/>
    </source>
</evidence>
<dbReference type="InterPro" id="IPR045156">
    <property type="entry name" value="Vac8"/>
</dbReference>
<name>A0A8H6YIL4_9AGAR</name>
<evidence type="ECO:0000313" key="9">
    <source>
        <dbReference type="Proteomes" id="UP000623467"/>
    </source>
</evidence>
<comment type="caution">
    <text evidence="8">The sequence shown here is derived from an EMBL/GenBank/DDBJ whole genome shotgun (WGS) entry which is preliminary data.</text>
</comment>
<dbReference type="Gene3D" id="1.25.10.10">
    <property type="entry name" value="Leucine-rich Repeat Variant"/>
    <property type="match status" value="3"/>
</dbReference>
<keyword evidence="6" id="KW-0449">Lipoprotein</keyword>
<evidence type="ECO:0000256" key="4">
    <source>
        <dbReference type="ARBA" id="ARBA00022737"/>
    </source>
</evidence>
<dbReference type="GO" id="GO:0043495">
    <property type="term" value="F:protein-membrane adaptor activity"/>
    <property type="evidence" value="ECO:0007669"/>
    <property type="project" value="InterPro"/>
</dbReference>
<keyword evidence="9" id="KW-1185">Reference proteome</keyword>
<dbReference type="PANTHER" id="PTHR47249:SF1">
    <property type="entry name" value="VACUOLAR PROTEIN 8"/>
    <property type="match status" value="1"/>
</dbReference>
<comment type="subcellular location">
    <subcellularLocation>
        <location evidence="1">Vacuole membrane</location>
        <topology evidence="1">Lipid-anchor</topology>
    </subcellularLocation>
</comment>
<dbReference type="GO" id="GO:0071562">
    <property type="term" value="P:nucleus-vacuole junction assembly"/>
    <property type="evidence" value="ECO:0007669"/>
    <property type="project" value="InterPro"/>
</dbReference>
<evidence type="ECO:0000256" key="6">
    <source>
        <dbReference type="ARBA" id="ARBA00023288"/>
    </source>
</evidence>
<dbReference type="OrthoDB" id="2977280at2759"/>
<dbReference type="EMBL" id="JACAZH010000009">
    <property type="protein sequence ID" value="KAF7358956.1"/>
    <property type="molecule type" value="Genomic_DNA"/>
</dbReference>
<keyword evidence="3" id="KW-0926">Vacuole</keyword>
<evidence type="ECO:0000256" key="5">
    <source>
        <dbReference type="ARBA" id="ARBA00023136"/>
    </source>
</evidence>
<comment type="similarity">
    <text evidence="2">Belongs to the beta-catenin family.</text>
</comment>
<evidence type="ECO:0000256" key="1">
    <source>
        <dbReference type="ARBA" id="ARBA00004592"/>
    </source>
</evidence>
<organism evidence="8 9">
    <name type="scientific">Mycena sanguinolenta</name>
    <dbReference type="NCBI Taxonomy" id="230812"/>
    <lineage>
        <taxon>Eukaryota</taxon>
        <taxon>Fungi</taxon>
        <taxon>Dikarya</taxon>
        <taxon>Basidiomycota</taxon>
        <taxon>Agaricomycotina</taxon>
        <taxon>Agaricomycetes</taxon>
        <taxon>Agaricomycetidae</taxon>
        <taxon>Agaricales</taxon>
        <taxon>Marasmiineae</taxon>
        <taxon>Mycenaceae</taxon>
        <taxon>Mycena</taxon>
    </lineage>
</organism>
<evidence type="ECO:0000256" key="2">
    <source>
        <dbReference type="ARBA" id="ARBA00005462"/>
    </source>
</evidence>
<protein>
    <recommendedName>
        <fullName evidence="7">Vacuolar protein 8</fullName>
    </recommendedName>
</protein>
<keyword evidence="4" id="KW-0677">Repeat</keyword>
<reference evidence="8" key="1">
    <citation type="submission" date="2020-05" db="EMBL/GenBank/DDBJ databases">
        <title>Mycena genomes resolve the evolution of fungal bioluminescence.</title>
        <authorList>
            <person name="Tsai I.J."/>
        </authorList>
    </citation>
    <scope>NUCLEOTIDE SEQUENCE</scope>
    <source>
        <strain evidence="8">160909Yilan</strain>
    </source>
</reference>
<dbReference type="InterPro" id="IPR011989">
    <property type="entry name" value="ARM-like"/>
</dbReference>
<dbReference type="AlphaFoldDB" id="A0A8H6YIL4"/>
<dbReference type="InterPro" id="IPR016024">
    <property type="entry name" value="ARM-type_fold"/>
</dbReference>
<dbReference type="InterPro" id="IPR000225">
    <property type="entry name" value="Armadillo"/>
</dbReference>
<proteinExistence type="inferred from homology"/>
<dbReference type="SMART" id="SM00185">
    <property type="entry name" value="ARM"/>
    <property type="match status" value="4"/>
</dbReference>
<dbReference type="SUPFAM" id="SSF48371">
    <property type="entry name" value="ARM repeat"/>
    <property type="match status" value="1"/>
</dbReference>
<keyword evidence="5" id="KW-0472">Membrane</keyword>
<dbReference type="GO" id="GO:0005774">
    <property type="term" value="C:vacuolar membrane"/>
    <property type="evidence" value="ECO:0007669"/>
    <property type="project" value="UniProtKB-SubCell"/>
</dbReference>
<evidence type="ECO:0000313" key="8">
    <source>
        <dbReference type="EMBL" id="KAF7358956.1"/>
    </source>
</evidence>
<dbReference type="PANTHER" id="PTHR47249">
    <property type="entry name" value="VACUOLAR PROTEIN 8"/>
    <property type="match status" value="1"/>
</dbReference>
<sequence>MVNPHELECRSIHSWWSDSNSLGATIPLHTFAKPLARLLHHRQVTALLAKNRDSALSAELLDLFTIYLESKEISVATKIDILRDLEIRAAREEDANIIFKNNGVPTLDFLLSSSDASILEIVCDIFGTLALWTYFDSGSLSAYPFERIVSLSMQENPSVRRCSLNAVNRLIAFSEEAAQAIANAGIISIVTRLLFHSEARDILEQAYDVLNNLARCDSLKETLARSIPYDVLIAAVDSFSPRSPFQNSAMDFFLSISTGSLSSVQAFATKSNLKWLREKLDSPATSFISFACHILGNIAQHGSLAEHIVQLAPCHRLVSLTRHPENVVADMAAYVISQICRVDVGMYSVFNASQELLGSADDAVAASSCRLLGSLAKKEVLNTVIANSTCYYHLMSLMRHSERDVAREASYALSQICRVHLATLRGHSGRDFATQAAYSLSQICRVDIGMHSVSNVLLEPLGSADDEVVASGCRFLESLAESELLNTVIARSTCCQSLVSFIGTRHQNPVICRHPFNALNRLILSSEEVALAIVNAGILNVATRLLLYSEDSDILEQICDLLNKLARYDSLKVTLAGSIPNYFLIAVVGLRTQFQNSVMNFLLSISGGSLNSAQAFATDFNLEWVWEKLDWPSIELVNFACGIFGKHRTARLPGCTYCQVGALSLACFSFAAF</sequence>
<evidence type="ECO:0000256" key="3">
    <source>
        <dbReference type="ARBA" id="ARBA00022554"/>
    </source>
</evidence>